<dbReference type="AlphaFoldDB" id="A0A3E1NR27"/>
<dbReference type="InterPro" id="IPR016181">
    <property type="entry name" value="Acyl_CoA_acyltransferase"/>
</dbReference>
<dbReference type="PANTHER" id="PTHR43328:SF1">
    <property type="entry name" value="N-ACETYLTRANSFERASE DOMAIN-CONTAINING PROTEIN"/>
    <property type="match status" value="1"/>
</dbReference>
<reference evidence="2 3" key="1">
    <citation type="submission" date="2018-08" db="EMBL/GenBank/DDBJ databases">
        <title>Chitinophagaceae sp. K23C18032701, a novel bacterium isolated from forest soil.</title>
        <authorList>
            <person name="Wang C."/>
        </authorList>
    </citation>
    <scope>NUCLEOTIDE SEQUENCE [LARGE SCALE GENOMIC DNA]</scope>
    <source>
        <strain evidence="2 3">K23C18032701</strain>
    </source>
</reference>
<sequence>MTHPQSLPVIVRPWQKEDAPGLAYISNNRNIWNNVRDALPFPYTLTDAQQWIQLCATQTPARNFAVEYKGEVAGSIGCVPGEDIYRKSMEIGYFIGEPFWGKGIATEAVRQLLQHISENFSMSRLFAGVFAYNTASMRVLQKNGFYLESVRRQSIYKNNQLHDEYVWVKLLQPW</sequence>
<dbReference type="SUPFAM" id="SSF55729">
    <property type="entry name" value="Acyl-CoA N-acyltransferases (Nat)"/>
    <property type="match status" value="1"/>
</dbReference>
<protein>
    <submittedName>
        <fullName evidence="2">N-acetyltransferase</fullName>
    </submittedName>
</protein>
<proteinExistence type="predicted"/>
<dbReference type="PROSITE" id="PS51186">
    <property type="entry name" value="GNAT"/>
    <property type="match status" value="1"/>
</dbReference>
<evidence type="ECO:0000259" key="1">
    <source>
        <dbReference type="PROSITE" id="PS51186"/>
    </source>
</evidence>
<dbReference type="Pfam" id="PF13302">
    <property type="entry name" value="Acetyltransf_3"/>
    <property type="match status" value="1"/>
</dbReference>
<evidence type="ECO:0000313" key="3">
    <source>
        <dbReference type="Proteomes" id="UP000261284"/>
    </source>
</evidence>
<dbReference type="Proteomes" id="UP000261284">
    <property type="component" value="Unassembled WGS sequence"/>
</dbReference>
<dbReference type="PANTHER" id="PTHR43328">
    <property type="entry name" value="ACETYLTRANSFERASE-RELATED"/>
    <property type="match status" value="1"/>
</dbReference>
<feature type="domain" description="N-acetyltransferase" evidence="1">
    <location>
        <begin position="9"/>
        <end position="172"/>
    </location>
</feature>
<accession>A0A3E1NR27</accession>
<comment type="caution">
    <text evidence="2">The sequence shown here is derived from an EMBL/GenBank/DDBJ whole genome shotgun (WGS) entry which is preliminary data.</text>
</comment>
<dbReference type="OrthoDB" id="9811523at2"/>
<gene>
    <name evidence="2" type="ORF">DXN05_05215</name>
</gene>
<dbReference type="RefSeq" id="WP_116846115.1">
    <property type="nucleotide sequence ID" value="NZ_QTJU01000001.1"/>
</dbReference>
<dbReference type="InterPro" id="IPR000182">
    <property type="entry name" value="GNAT_dom"/>
</dbReference>
<dbReference type="CDD" id="cd04301">
    <property type="entry name" value="NAT_SF"/>
    <property type="match status" value="1"/>
</dbReference>
<keyword evidence="3" id="KW-1185">Reference proteome</keyword>
<dbReference type="EMBL" id="QTJU01000001">
    <property type="protein sequence ID" value="RFM30360.1"/>
    <property type="molecule type" value="Genomic_DNA"/>
</dbReference>
<organism evidence="2 3">
    <name type="scientific">Deminuibacter soli</name>
    <dbReference type="NCBI Taxonomy" id="2291815"/>
    <lineage>
        <taxon>Bacteria</taxon>
        <taxon>Pseudomonadati</taxon>
        <taxon>Bacteroidota</taxon>
        <taxon>Chitinophagia</taxon>
        <taxon>Chitinophagales</taxon>
        <taxon>Chitinophagaceae</taxon>
        <taxon>Deminuibacter</taxon>
    </lineage>
</organism>
<keyword evidence="2" id="KW-0808">Transferase</keyword>
<name>A0A3E1NR27_9BACT</name>
<evidence type="ECO:0000313" key="2">
    <source>
        <dbReference type="EMBL" id="RFM30360.1"/>
    </source>
</evidence>
<dbReference type="GO" id="GO:0016747">
    <property type="term" value="F:acyltransferase activity, transferring groups other than amino-acyl groups"/>
    <property type="evidence" value="ECO:0007669"/>
    <property type="project" value="InterPro"/>
</dbReference>
<dbReference type="Gene3D" id="3.40.630.30">
    <property type="match status" value="1"/>
</dbReference>